<organism evidence="2 3">
    <name type="scientific">Gehongia tenuis</name>
    <dbReference type="NCBI Taxonomy" id="2763655"/>
    <lineage>
        <taxon>Bacteria</taxon>
        <taxon>Bacillati</taxon>
        <taxon>Bacillota</taxon>
        <taxon>Clostridia</taxon>
        <taxon>Christensenellales</taxon>
        <taxon>Christensenellaceae</taxon>
        <taxon>Gehongia</taxon>
    </lineage>
</organism>
<dbReference type="Proteomes" id="UP000623172">
    <property type="component" value="Unassembled WGS sequence"/>
</dbReference>
<evidence type="ECO:0000313" key="3">
    <source>
        <dbReference type="Proteomes" id="UP000623172"/>
    </source>
</evidence>
<gene>
    <name evidence="2" type="ORF">H8696_02340</name>
</gene>
<keyword evidence="2" id="KW-0413">Isomerase</keyword>
<dbReference type="InterPro" id="IPR036237">
    <property type="entry name" value="Xyl_isomerase-like_sf"/>
</dbReference>
<dbReference type="Gene3D" id="3.20.20.150">
    <property type="entry name" value="Divalent-metal-dependent TIM barrel enzymes"/>
    <property type="match status" value="1"/>
</dbReference>
<evidence type="ECO:0000313" key="2">
    <source>
        <dbReference type="EMBL" id="MBC8530688.1"/>
    </source>
</evidence>
<dbReference type="AlphaFoldDB" id="A0A926HNZ7"/>
<keyword evidence="3" id="KW-1185">Reference proteome</keyword>
<proteinExistence type="predicted"/>
<sequence length="283" mass="32384">MKVGLQIYSVRNRMAEDPVGTLQKVSDMGYKYIETYSHPEGRDEKTFGFGLPVKEAKARLDDLGLKVVGAHFYPEHPEGLDEYCAYYAELGADQVGCGGIYETEMAHKAANLNAAGKVAKKHGLRYYYHNHYHEYRKVNGEYIMHIYAKETDPELVAFELDTFWLARAGLNPVEEIKYYGNRLVLLHQKDFTKGLDEPISVFGEGRIDRCEPITPEIMDKYRRQDVYAEVGTGILPIQDYIDAGNEVGCPYILLEQDFTTMDEIDSIQTSMDAFRKFKGIEWD</sequence>
<dbReference type="Pfam" id="PF01261">
    <property type="entry name" value="AP_endonuc_2"/>
    <property type="match status" value="1"/>
</dbReference>
<dbReference type="PANTHER" id="PTHR12110">
    <property type="entry name" value="HYDROXYPYRUVATE ISOMERASE"/>
    <property type="match status" value="1"/>
</dbReference>
<dbReference type="PANTHER" id="PTHR12110:SF41">
    <property type="entry name" value="INOSOSE DEHYDRATASE"/>
    <property type="match status" value="1"/>
</dbReference>
<dbReference type="InterPro" id="IPR050312">
    <property type="entry name" value="IolE/XylAMocC-like"/>
</dbReference>
<reference evidence="2" key="1">
    <citation type="submission" date="2020-08" db="EMBL/GenBank/DDBJ databases">
        <title>Genome public.</title>
        <authorList>
            <person name="Liu C."/>
            <person name="Sun Q."/>
        </authorList>
    </citation>
    <scope>NUCLEOTIDE SEQUENCE</scope>
    <source>
        <strain evidence="2">NSJ-53</strain>
    </source>
</reference>
<dbReference type="GO" id="GO:0016853">
    <property type="term" value="F:isomerase activity"/>
    <property type="evidence" value="ECO:0007669"/>
    <property type="project" value="UniProtKB-KW"/>
</dbReference>
<dbReference type="SUPFAM" id="SSF51658">
    <property type="entry name" value="Xylose isomerase-like"/>
    <property type="match status" value="1"/>
</dbReference>
<name>A0A926HNZ7_9FIRM</name>
<comment type="caution">
    <text evidence="2">The sequence shown here is derived from an EMBL/GenBank/DDBJ whole genome shotgun (WGS) entry which is preliminary data.</text>
</comment>
<dbReference type="EMBL" id="JACRSR010000001">
    <property type="protein sequence ID" value="MBC8530688.1"/>
    <property type="molecule type" value="Genomic_DNA"/>
</dbReference>
<dbReference type="InterPro" id="IPR013022">
    <property type="entry name" value="Xyl_isomerase-like_TIM-brl"/>
</dbReference>
<accession>A0A926HNZ7</accession>
<evidence type="ECO:0000259" key="1">
    <source>
        <dbReference type="Pfam" id="PF01261"/>
    </source>
</evidence>
<dbReference type="RefSeq" id="WP_249314660.1">
    <property type="nucleotide sequence ID" value="NZ_JACRSR010000001.1"/>
</dbReference>
<feature type="domain" description="Xylose isomerase-like TIM barrel" evidence="1">
    <location>
        <begin position="22"/>
        <end position="248"/>
    </location>
</feature>
<protein>
    <submittedName>
        <fullName evidence="2">Sugar phosphate isomerase/epimerase</fullName>
    </submittedName>
</protein>